<comment type="caution">
    <text evidence="10">The sequence shown here is derived from an EMBL/GenBank/DDBJ whole genome shotgun (WGS) entry which is preliminary data.</text>
</comment>
<proteinExistence type="inferred from homology"/>
<evidence type="ECO:0000313" key="11">
    <source>
        <dbReference type="Proteomes" id="UP000298127"/>
    </source>
</evidence>
<gene>
    <name evidence="10" type="ORF">E4M00_03900</name>
</gene>
<evidence type="ECO:0000256" key="1">
    <source>
        <dbReference type="ARBA" id="ARBA00004761"/>
    </source>
</evidence>
<evidence type="ECO:0000256" key="2">
    <source>
        <dbReference type="ARBA" id="ARBA00008420"/>
    </source>
</evidence>
<reference evidence="10 11" key="1">
    <citation type="journal article" date="2018" name="J. Microbiol.">
        <title>Leifsonia flava sp. nov., a novel actinobacterium isolated from the rhizosphere of Aquilegia viridiflora.</title>
        <authorList>
            <person name="Cai Y."/>
            <person name="Tao W.Z."/>
            <person name="Ma Y.J."/>
            <person name="Cheng J."/>
            <person name="Zhang M.Y."/>
            <person name="Zhang Y.X."/>
        </authorList>
    </citation>
    <scope>NUCLEOTIDE SEQUENCE [LARGE SCALE GENOMIC DNA]</scope>
    <source>
        <strain evidence="10 11">SYP-B2174</strain>
    </source>
</reference>
<dbReference type="InterPro" id="IPR027417">
    <property type="entry name" value="P-loop_NTPase"/>
</dbReference>
<accession>A0A4Y9RB57</accession>
<evidence type="ECO:0000256" key="7">
    <source>
        <dbReference type="ARBA" id="ARBA00022840"/>
    </source>
</evidence>
<evidence type="ECO:0000256" key="4">
    <source>
        <dbReference type="ARBA" id="ARBA00022679"/>
    </source>
</evidence>
<dbReference type="Gene3D" id="3.40.50.300">
    <property type="entry name" value="P-loop containing nucleotide triphosphate hydrolases"/>
    <property type="match status" value="1"/>
</dbReference>
<name>A0A4Y9RB57_9MICO</name>
<dbReference type="AlphaFoldDB" id="A0A4Y9RB57"/>
<keyword evidence="11" id="KW-1185">Reference proteome</keyword>
<dbReference type="GO" id="GO:0005524">
    <property type="term" value="F:ATP binding"/>
    <property type="evidence" value="ECO:0007669"/>
    <property type="project" value="UniProtKB-KW"/>
</dbReference>
<dbReference type="NCBIfam" id="TIGR01313">
    <property type="entry name" value="therm_gnt_kin"/>
    <property type="match status" value="1"/>
</dbReference>
<evidence type="ECO:0000256" key="3">
    <source>
        <dbReference type="ARBA" id="ARBA00012054"/>
    </source>
</evidence>
<comment type="catalytic activity">
    <reaction evidence="8 9">
        <text>D-gluconate + ATP = 6-phospho-D-gluconate + ADP + H(+)</text>
        <dbReference type="Rhea" id="RHEA:19433"/>
        <dbReference type="ChEBI" id="CHEBI:15378"/>
        <dbReference type="ChEBI" id="CHEBI:18391"/>
        <dbReference type="ChEBI" id="CHEBI:30616"/>
        <dbReference type="ChEBI" id="CHEBI:58759"/>
        <dbReference type="ChEBI" id="CHEBI:456216"/>
        <dbReference type="EC" id="2.7.1.12"/>
    </reaction>
</comment>
<keyword evidence="6 9" id="KW-0418">Kinase</keyword>
<dbReference type="GO" id="GO:0046316">
    <property type="term" value="F:gluconokinase activity"/>
    <property type="evidence" value="ECO:0007669"/>
    <property type="project" value="UniProtKB-EC"/>
</dbReference>
<dbReference type="PANTHER" id="PTHR43442:SF3">
    <property type="entry name" value="GLUCONOKINASE-RELATED"/>
    <property type="match status" value="1"/>
</dbReference>
<dbReference type="RefSeq" id="WP_135119151.1">
    <property type="nucleotide sequence ID" value="NZ_SPQZ01000001.1"/>
</dbReference>
<comment type="pathway">
    <text evidence="1">Carbohydrate acid metabolism.</text>
</comment>
<dbReference type="EC" id="2.7.1.12" evidence="3 9"/>
<dbReference type="GO" id="GO:0005975">
    <property type="term" value="P:carbohydrate metabolic process"/>
    <property type="evidence" value="ECO:0007669"/>
    <property type="project" value="InterPro"/>
</dbReference>
<keyword evidence="5 9" id="KW-0547">Nucleotide-binding</keyword>
<dbReference type="GO" id="GO:0005737">
    <property type="term" value="C:cytoplasm"/>
    <property type="evidence" value="ECO:0007669"/>
    <property type="project" value="TreeGrafter"/>
</dbReference>
<organism evidence="10 11">
    <name type="scientific">Orlajensenia leifsoniae</name>
    <dbReference type="NCBI Taxonomy" id="2561933"/>
    <lineage>
        <taxon>Bacteria</taxon>
        <taxon>Bacillati</taxon>
        <taxon>Actinomycetota</taxon>
        <taxon>Actinomycetes</taxon>
        <taxon>Micrococcales</taxon>
        <taxon>Microbacteriaceae</taxon>
        <taxon>Orlajensenia</taxon>
    </lineage>
</organism>
<keyword evidence="7 9" id="KW-0067">ATP-binding</keyword>
<keyword evidence="4 9" id="KW-0808">Transferase</keyword>
<dbReference type="Proteomes" id="UP000298127">
    <property type="component" value="Unassembled WGS sequence"/>
</dbReference>
<evidence type="ECO:0000313" key="10">
    <source>
        <dbReference type="EMBL" id="TFW00327.1"/>
    </source>
</evidence>
<protein>
    <recommendedName>
        <fullName evidence="3 9">Gluconokinase</fullName>
        <ecNumber evidence="3 9">2.7.1.12</ecNumber>
    </recommendedName>
</protein>
<dbReference type="PANTHER" id="PTHR43442">
    <property type="entry name" value="GLUCONOKINASE-RELATED"/>
    <property type="match status" value="1"/>
</dbReference>
<dbReference type="EMBL" id="SPQZ01000001">
    <property type="protein sequence ID" value="TFW00327.1"/>
    <property type="molecule type" value="Genomic_DNA"/>
</dbReference>
<sequence length="170" mass="18194">MPVETTVIVMGVSGSGKSAVGSALAARLGRPFLDADHLHPEANVAKMAQGHPLDDDDRWPWLDAVGAAAIAGPGTVIACSALRRSYRERLLIAAPDAVFVELDVPRAELERRLRERSHEFMPPSLLDSQLATLESLEVDEPGFAVAVDPAEELAELVARIETGLGQRPKA</sequence>
<evidence type="ECO:0000256" key="8">
    <source>
        <dbReference type="ARBA" id="ARBA00048090"/>
    </source>
</evidence>
<dbReference type="Pfam" id="PF13671">
    <property type="entry name" value="AAA_33"/>
    <property type="match status" value="1"/>
</dbReference>
<evidence type="ECO:0000256" key="9">
    <source>
        <dbReference type="RuleBase" id="RU363066"/>
    </source>
</evidence>
<dbReference type="CDD" id="cd02021">
    <property type="entry name" value="GntK"/>
    <property type="match status" value="1"/>
</dbReference>
<dbReference type="SUPFAM" id="SSF52540">
    <property type="entry name" value="P-loop containing nucleoside triphosphate hydrolases"/>
    <property type="match status" value="1"/>
</dbReference>
<comment type="similarity">
    <text evidence="2 9">Belongs to the gluconokinase GntK/GntV family.</text>
</comment>
<evidence type="ECO:0000256" key="5">
    <source>
        <dbReference type="ARBA" id="ARBA00022741"/>
    </source>
</evidence>
<dbReference type="InterPro" id="IPR006001">
    <property type="entry name" value="Therm_gnt_kin"/>
</dbReference>
<evidence type="ECO:0000256" key="6">
    <source>
        <dbReference type="ARBA" id="ARBA00022777"/>
    </source>
</evidence>